<accession>B1J5E7</accession>
<organism evidence="1">
    <name type="scientific">Pseudomonas putida (strain W619)</name>
    <dbReference type="NCBI Taxonomy" id="390235"/>
    <lineage>
        <taxon>Bacteria</taxon>
        <taxon>Pseudomonadati</taxon>
        <taxon>Pseudomonadota</taxon>
        <taxon>Gammaproteobacteria</taxon>
        <taxon>Pseudomonadales</taxon>
        <taxon>Pseudomonadaceae</taxon>
        <taxon>Pseudomonas</taxon>
    </lineage>
</organism>
<dbReference type="HOGENOM" id="CLU_2719258_0_0_6"/>
<name>B1J5E7_PSEPW</name>
<dbReference type="STRING" id="390235.PputW619_1355"/>
<dbReference type="AlphaFoldDB" id="B1J5E7"/>
<evidence type="ECO:0000313" key="1">
    <source>
        <dbReference type="EMBL" id="ACA71860.1"/>
    </source>
</evidence>
<dbReference type="KEGG" id="ppw:PputW619_1355"/>
<dbReference type="EMBL" id="CP000949">
    <property type="protein sequence ID" value="ACA71860.1"/>
    <property type="molecule type" value="Genomic_DNA"/>
</dbReference>
<sequence length="80" mass="8706">MSEKTPMPYVAVNMSNAYDVANNTRYATQEEADVRAREILSQFPAAQVFTAQVLKDYSAEVTVTAKDPAEPEPAPEAPTA</sequence>
<reference evidence="1" key="1">
    <citation type="submission" date="2008-02" db="EMBL/GenBank/DDBJ databases">
        <title>Complete sequence of Psuedomonas putida W619.</title>
        <authorList>
            <consortium name="US DOE Joint Genome Institute"/>
            <person name="Copeland A."/>
            <person name="Lucas S."/>
            <person name="Lapidus A."/>
            <person name="Barry K."/>
            <person name="Detter J.C."/>
            <person name="Glavina del Rio T."/>
            <person name="Dalin E."/>
            <person name="Tice H."/>
            <person name="Pitluck S."/>
            <person name="Chain P."/>
            <person name="Malfatti S."/>
            <person name="Shin M."/>
            <person name="Vergez L."/>
            <person name="Schmutz J."/>
            <person name="Larimer F."/>
            <person name="Land M."/>
            <person name="Hauser L."/>
            <person name="Kyrpides N."/>
            <person name="Kim E."/>
            <person name="Taghavi S."/>
            <person name="Vangronsveld D."/>
            <person name="van der Lelie D."/>
            <person name="Richardson P."/>
        </authorList>
    </citation>
    <scope>NUCLEOTIDE SEQUENCE</scope>
    <source>
        <strain evidence="1">W619</strain>
    </source>
</reference>
<proteinExistence type="predicted"/>
<protein>
    <submittedName>
        <fullName evidence="1">Uncharacterized protein</fullName>
    </submittedName>
</protein>
<gene>
    <name evidence="1" type="ordered locus">PputW619_1355</name>
</gene>